<accession>A0A3D8VL50</accession>
<dbReference type="EMBL" id="QTLC01000050">
    <property type="protein sequence ID" value="RDY70119.1"/>
    <property type="molecule type" value="Genomic_DNA"/>
</dbReference>
<keyword evidence="1" id="KW-1133">Transmembrane helix</keyword>
<sequence length="261" mass="29914">MKGGVRMVWVLLFVLIGGVILLGYMYFLSGNDHLQEKQLPCRGLDAHQRIQLLFISDIHNRKLKESTFKKMRSVDLVIIGGDFVDKRTSNERFMHNLSILKQWGAPVYFVPGNNDHEWKFGSFLDDLIKEEVIPLSNEDEYVELPNGTPVVLSALDPYFMKPNRNASYLEDENCLQILCVHDPYVFKRMNQVYKGRFDIVLSGHTHGGQIRLFGFGPYERGGWKIEGNQSVLVSEGYGTSLLPLRLGTKAECHWIELTPKH</sequence>
<protein>
    <submittedName>
        <fullName evidence="3">Metallophosphoesterase</fullName>
    </submittedName>
</protein>
<feature type="transmembrane region" description="Helical" evidence="1">
    <location>
        <begin position="7"/>
        <end position="27"/>
    </location>
</feature>
<dbReference type="Pfam" id="PF00149">
    <property type="entry name" value="Metallophos"/>
    <property type="match status" value="1"/>
</dbReference>
<reference evidence="3 4" key="1">
    <citation type="submission" date="2018-08" db="EMBL/GenBank/DDBJ databases">
        <title>Genome sequence of strict halophilic Halobacillus trueperi SS1 isolated from Lunsu, a salty water body of North West Himalayas.</title>
        <authorList>
            <person name="Gupta S."/>
            <person name="Sharma P."/>
            <person name="Dev K."/>
            <person name="Baumler D."/>
            <person name="Sourirajan A."/>
        </authorList>
    </citation>
    <scope>NUCLEOTIDE SEQUENCE [LARGE SCALE GENOMIC DNA]</scope>
    <source>
        <strain evidence="3 4">SS1</strain>
    </source>
</reference>
<dbReference type="Proteomes" id="UP000257032">
    <property type="component" value="Unassembled WGS sequence"/>
</dbReference>
<name>A0A3D8VL50_9BACI</name>
<dbReference type="InterPro" id="IPR029052">
    <property type="entry name" value="Metallo-depent_PP-like"/>
</dbReference>
<dbReference type="GO" id="GO:0008758">
    <property type="term" value="F:UDP-2,3-diacylglucosamine hydrolase activity"/>
    <property type="evidence" value="ECO:0007669"/>
    <property type="project" value="TreeGrafter"/>
</dbReference>
<comment type="caution">
    <text evidence="3">The sequence shown here is derived from an EMBL/GenBank/DDBJ whole genome shotgun (WGS) entry which is preliminary data.</text>
</comment>
<dbReference type="PANTHER" id="PTHR31302">
    <property type="entry name" value="TRANSMEMBRANE PROTEIN WITH METALLOPHOSPHOESTERASE DOMAIN-RELATED"/>
    <property type="match status" value="1"/>
</dbReference>
<dbReference type="GO" id="GO:0009245">
    <property type="term" value="P:lipid A biosynthetic process"/>
    <property type="evidence" value="ECO:0007669"/>
    <property type="project" value="TreeGrafter"/>
</dbReference>
<proteinExistence type="predicted"/>
<dbReference type="AlphaFoldDB" id="A0A3D8VL50"/>
<evidence type="ECO:0000313" key="4">
    <source>
        <dbReference type="Proteomes" id="UP000257032"/>
    </source>
</evidence>
<evidence type="ECO:0000259" key="2">
    <source>
        <dbReference type="Pfam" id="PF00149"/>
    </source>
</evidence>
<keyword evidence="1" id="KW-0472">Membrane</keyword>
<evidence type="ECO:0000256" key="1">
    <source>
        <dbReference type="SAM" id="Phobius"/>
    </source>
</evidence>
<dbReference type="InterPro" id="IPR051158">
    <property type="entry name" value="Metallophosphoesterase_sf"/>
</dbReference>
<dbReference type="PANTHER" id="PTHR31302:SF32">
    <property type="entry name" value="PHOSPHOESTERASE"/>
    <property type="match status" value="1"/>
</dbReference>
<dbReference type="Gene3D" id="3.60.21.10">
    <property type="match status" value="1"/>
</dbReference>
<feature type="domain" description="Calcineurin-like phosphoesterase" evidence="2">
    <location>
        <begin position="52"/>
        <end position="207"/>
    </location>
</feature>
<keyword evidence="1" id="KW-0812">Transmembrane</keyword>
<gene>
    <name evidence="3" type="ORF">DXT76_14505</name>
</gene>
<dbReference type="SUPFAM" id="SSF56300">
    <property type="entry name" value="Metallo-dependent phosphatases"/>
    <property type="match status" value="1"/>
</dbReference>
<dbReference type="InterPro" id="IPR004843">
    <property type="entry name" value="Calcineurin-like_PHP"/>
</dbReference>
<organism evidence="3 4">
    <name type="scientific">Halobacillus trueperi</name>
    <dbReference type="NCBI Taxonomy" id="156205"/>
    <lineage>
        <taxon>Bacteria</taxon>
        <taxon>Bacillati</taxon>
        <taxon>Bacillota</taxon>
        <taxon>Bacilli</taxon>
        <taxon>Bacillales</taxon>
        <taxon>Bacillaceae</taxon>
        <taxon>Halobacillus</taxon>
    </lineage>
</organism>
<dbReference type="GO" id="GO:0016020">
    <property type="term" value="C:membrane"/>
    <property type="evidence" value="ECO:0007669"/>
    <property type="project" value="GOC"/>
</dbReference>
<evidence type="ECO:0000313" key="3">
    <source>
        <dbReference type="EMBL" id="RDY70119.1"/>
    </source>
</evidence>